<evidence type="ECO:0000256" key="9">
    <source>
        <dbReference type="PROSITE-ProRule" id="PRU01091"/>
    </source>
</evidence>
<keyword evidence="3 8" id="KW-0597">Phosphoprotein</keyword>
<dbReference type="PROSITE" id="PS51755">
    <property type="entry name" value="OMPR_PHOB"/>
    <property type="match status" value="1"/>
</dbReference>
<dbReference type="GO" id="GO:0005829">
    <property type="term" value="C:cytosol"/>
    <property type="evidence" value="ECO:0007669"/>
    <property type="project" value="TreeGrafter"/>
</dbReference>
<dbReference type="InterPro" id="IPR036388">
    <property type="entry name" value="WH-like_DNA-bd_sf"/>
</dbReference>
<dbReference type="AlphaFoldDB" id="A0A6I1ENA3"/>
<dbReference type="GO" id="GO:0000156">
    <property type="term" value="F:phosphorelay response regulator activity"/>
    <property type="evidence" value="ECO:0007669"/>
    <property type="project" value="TreeGrafter"/>
</dbReference>
<dbReference type="EMBL" id="WEHX01000010">
    <property type="protein sequence ID" value="KAB7662215.1"/>
    <property type="molecule type" value="Genomic_DNA"/>
</dbReference>
<dbReference type="SMART" id="SM00448">
    <property type="entry name" value="REC"/>
    <property type="match status" value="1"/>
</dbReference>
<dbReference type="SMART" id="SM00862">
    <property type="entry name" value="Trans_reg_C"/>
    <property type="match status" value="1"/>
</dbReference>
<dbReference type="Gene3D" id="1.10.10.10">
    <property type="entry name" value="Winged helix-like DNA-binding domain superfamily/Winged helix DNA-binding domain"/>
    <property type="match status" value="1"/>
</dbReference>
<accession>A0A6I1ENA3</accession>
<dbReference type="Proteomes" id="UP000430564">
    <property type="component" value="Unassembled WGS sequence"/>
</dbReference>
<comment type="caution">
    <text evidence="12">The sequence shown here is derived from an EMBL/GenBank/DDBJ whole genome shotgun (WGS) entry which is preliminary data.</text>
</comment>
<dbReference type="GO" id="GO:0006355">
    <property type="term" value="P:regulation of DNA-templated transcription"/>
    <property type="evidence" value="ECO:0007669"/>
    <property type="project" value="InterPro"/>
</dbReference>
<dbReference type="PROSITE" id="PS50110">
    <property type="entry name" value="RESPONSE_REGULATORY"/>
    <property type="match status" value="1"/>
</dbReference>
<evidence type="ECO:0000256" key="8">
    <source>
        <dbReference type="PROSITE-ProRule" id="PRU00169"/>
    </source>
</evidence>
<evidence type="ECO:0000256" key="3">
    <source>
        <dbReference type="ARBA" id="ARBA00022553"/>
    </source>
</evidence>
<dbReference type="PANTHER" id="PTHR48111:SF39">
    <property type="entry name" value="TRANSCRIPTIONAL REGULATORY PROTEIN CPXR"/>
    <property type="match status" value="1"/>
</dbReference>
<dbReference type="OrthoDB" id="9802426at2"/>
<name>A0A6I1ENA3_9BURK</name>
<evidence type="ECO:0000259" key="11">
    <source>
        <dbReference type="PROSITE" id="PS51755"/>
    </source>
</evidence>
<comment type="subcellular location">
    <subcellularLocation>
        <location evidence="1">Cytoplasm</location>
    </subcellularLocation>
</comment>
<reference evidence="12 13" key="1">
    <citation type="submission" date="2019-10" db="EMBL/GenBank/DDBJ databases">
        <title>Genome diversity of Sutterella seckii.</title>
        <authorList>
            <person name="Chaplin A.V."/>
            <person name="Sokolova S.R."/>
            <person name="Mosin K.A."/>
            <person name="Ivanova E.L."/>
            <person name="Kochetkova T.O."/>
            <person name="Goltsov A.Y."/>
            <person name="Trofimov D.Y."/>
            <person name="Efimov B.A."/>
        </authorList>
    </citation>
    <scope>NUCLEOTIDE SEQUENCE [LARGE SCALE GENOMIC DNA]</scope>
    <source>
        <strain evidence="12 13">ASD393</strain>
    </source>
</reference>
<dbReference type="InterPro" id="IPR001789">
    <property type="entry name" value="Sig_transdc_resp-reg_receiver"/>
</dbReference>
<dbReference type="PANTHER" id="PTHR48111">
    <property type="entry name" value="REGULATOR OF RPOS"/>
    <property type="match status" value="1"/>
</dbReference>
<evidence type="ECO:0000256" key="4">
    <source>
        <dbReference type="ARBA" id="ARBA00023012"/>
    </source>
</evidence>
<dbReference type="InterPro" id="IPR011006">
    <property type="entry name" value="CheY-like_superfamily"/>
</dbReference>
<dbReference type="Gene3D" id="3.40.50.2300">
    <property type="match status" value="1"/>
</dbReference>
<evidence type="ECO:0000256" key="5">
    <source>
        <dbReference type="ARBA" id="ARBA00023015"/>
    </source>
</evidence>
<keyword evidence="5" id="KW-0805">Transcription regulation</keyword>
<dbReference type="InterPro" id="IPR039420">
    <property type="entry name" value="WalR-like"/>
</dbReference>
<keyword evidence="6 9" id="KW-0238">DNA-binding</keyword>
<dbReference type="InterPro" id="IPR001867">
    <property type="entry name" value="OmpR/PhoB-type_DNA-bd"/>
</dbReference>
<dbReference type="SUPFAM" id="SSF52172">
    <property type="entry name" value="CheY-like"/>
    <property type="match status" value="1"/>
</dbReference>
<dbReference type="Pfam" id="PF00072">
    <property type="entry name" value="Response_reg"/>
    <property type="match status" value="1"/>
</dbReference>
<proteinExistence type="predicted"/>
<keyword evidence="4" id="KW-0902">Two-component regulatory system</keyword>
<protein>
    <submittedName>
        <fullName evidence="12">Response regulator transcription factor</fullName>
    </submittedName>
</protein>
<dbReference type="SUPFAM" id="SSF46894">
    <property type="entry name" value="C-terminal effector domain of the bipartite response regulators"/>
    <property type="match status" value="1"/>
</dbReference>
<dbReference type="GO" id="GO:0032993">
    <property type="term" value="C:protein-DNA complex"/>
    <property type="evidence" value="ECO:0007669"/>
    <property type="project" value="TreeGrafter"/>
</dbReference>
<feature type="domain" description="OmpR/PhoB-type" evidence="11">
    <location>
        <begin position="128"/>
        <end position="227"/>
    </location>
</feature>
<dbReference type="Pfam" id="PF00486">
    <property type="entry name" value="Trans_reg_C"/>
    <property type="match status" value="1"/>
</dbReference>
<dbReference type="GO" id="GO:0000976">
    <property type="term" value="F:transcription cis-regulatory region binding"/>
    <property type="evidence" value="ECO:0007669"/>
    <property type="project" value="TreeGrafter"/>
</dbReference>
<feature type="domain" description="Response regulatory" evidence="10">
    <location>
        <begin position="7"/>
        <end position="118"/>
    </location>
</feature>
<gene>
    <name evidence="12" type="ORF">GBM95_03165</name>
</gene>
<evidence type="ECO:0000256" key="6">
    <source>
        <dbReference type="ARBA" id="ARBA00023125"/>
    </source>
</evidence>
<dbReference type="InterPro" id="IPR016032">
    <property type="entry name" value="Sig_transdc_resp-reg_C-effctor"/>
</dbReference>
<evidence type="ECO:0000313" key="12">
    <source>
        <dbReference type="EMBL" id="KAB7662215.1"/>
    </source>
</evidence>
<organism evidence="12 13">
    <name type="scientific">Sutterella seckii</name>
    <dbReference type="NCBI Taxonomy" id="1944635"/>
    <lineage>
        <taxon>Bacteria</taxon>
        <taxon>Pseudomonadati</taxon>
        <taxon>Pseudomonadota</taxon>
        <taxon>Betaproteobacteria</taxon>
        <taxon>Burkholderiales</taxon>
        <taxon>Sutterellaceae</taxon>
        <taxon>Sutterella</taxon>
    </lineage>
</organism>
<evidence type="ECO:0000256" key="7">
    <source>
        <dbReference type="ARBA" id="ARBA00023163"/>
    </source>
</evidence>
<dbReference type="CDD" id="cd00383">
    <property type="entry name" value="trans_reg_C"/>
    <property type="match status" value="1"/>
</dbReference>
<sequence length="236" mass="25352">MFKNPRRILIIDTDAERCTLLVDYLRLEGFHALPAHAVDAGLNAVENEALDLIICDEVLPGMTCEAMLAALRLRSDAPVLMLAGTEEGAEALKKAGADDAVVKPCPPRDLYSHIGGILRRTSSARATATPIVVGPIVVNPAERVAKAGNRPVELTTTEFSLFELLARNAGGPVSKEEIYPKVLGRSMGPYDRAIDVHVSSIRHKLSAVVGKALAIESVRGVGYQLIVRSPEELQSL</sequence>
<feature type="DNA-binding region" description="OmpR/PhoB-type" evidence="9">
    <location>
        <begin position="128"/>
        <end position="227"/>
    </location>
</feature>
<keyword evidence="7" id="KW-0804">Transcription</keyword>
<evidence type="ECO:0000313" key="13">
    <source>
        <dbReference type="Proteomes" id="UP000430564"/>
    </source>
</evidence>
<evidence type="ECO:0000256" key="2">
    <source>
        <dbReference type="ARBA" id="ARBA00022490"/>
    </source>
</evidence>
<dbReference type="RefSeq" id="WP_152157755.1">
    <property type="nucleotide sequence ID" value="NZ_WEHX01000010.1"/>
</dbReference>
<evidence type="ECO:0000259" key="10">
    <source>
        <dbReference type="PROSITE" id="PS50110"/>
    </source>
</evidence>
<evidence type="ECO:0000256" key="1">
    <source>
        <dbReference type="ARBA" id="ARBA00004496"/>
    </source>
</evidence>
<feature type="modified residue" description="4-aspartylphosphate" evidence="8">
    <location>
        <position position="56"/>
    </location>
</feature>
<keyword evidence="2" id="KW-0963">Cytoplasm</keyword>